<organism evidence="1 2">
    <name type="scientific">Bacillus cereus VD021</name>
    <dbReference type="NCBI Taxonomy" id="1053224"/>
    <lineage>
        <taxon>Bacteria</taxon>
        <taxon>Bacillati</taxon>
        <taxon>Bacillota</taxon>
        <taxon>Bacilli</taxon>
        <taxon>Bacillales</taxon>
        <taxon>Bacillaceae</taxon>
        <taxon>Bacillus</taxon>
        <taxon>Bacillus cereus group</taxon>
    </lineage>
</organism>
<accession>R8HEI6</accession>
<evidence type="ECO:0000313" key="1">
    <source>
        <dbReference type="EMBL" id="EOO71250.1"/>
    </source>
</evidence>
<dbReference type="EMBL" id="AHES01000045">
    <property type="protein sequence ID" value="EOO71250.1"/>
    <property type="molecule type" value="Genomic_DNA"/>
</dbReference>
<dbReference type="HOGENOM" id="CLU_216196_0_0_9"/>
<dbReference type="Proteomes" id="UP000014040">
    <property type="component" value="Unassembled WGS sequence"/>
</dbReference>
<dbReference type="PATRIC" id="fig|1053224.3.peg.4498"/>
<dbReference type="AlphaFoldDB" id="R8HEI6"/>
<reference evidence="1 2" key="1">
    <citation type="submission" date="2012-12" db="EMBL/GenBank/DDBJ databases">
        <title>The Genome Sequence of Bacillus cereus VD021.</title>
        <authorList>
            <consortium name="The Broad Institute Genome Sequencing Platform"/>
            <consortium name="The Broad Institute Genome Sequencing Center for Infectious Disease"/>
            <person name="Feldgarden M."/>
            <person name="Van der Auwera G.A."/>
            <person name="Mahillon J."/>
            <person name="Duprez V."/>
            <person name="Timmery S."/>
            <person name="Mattelet C."/>
            <person name="Dierick K."/>
            <person name="Sun M."/>
            <person name="Yu Z."/>
            <person name="Zhu L."/>
            <person name="Hu X."/>
            <person name="Shank E.B."/>
            <person name="Swiecicka I."/>
            <person name="Hansen B.M."/>
            <person name="Andrup L."/>
            <person name="Walker B."/>
            <person name="Young S.K."/>
            <person name="Zeng Q."/>
            <person name="Gargeya S."/>
            <person name="Fitzgerald M."/>
            <person name="Haas B."/>
            <person name="Abouelleil A."/>
            <person name="Alvarado L."/>
            <person name="Arachchi H.M."/>
            <person name="Berlin A.M."/>
            <person name="Chapman S.B."/>
            <person name="Dewar J."/>
            <person name="Goldberg J."/>
            <person name="Griggs A."/>
            <person name="Gujja S."/>
            <person name="Hansen M."/>
            <person name="Howarth C."/>
            <person name="Imamovic A."/>
            <person name="Larimer J."/>
            <person name="McCowan C."/>
            <person name="Murphy C."/>
            <person name="Neiman D."/>
            <person name="Pearson M."/>
            <person name="Priest M."/>
            <person name="Roberts A."/>
            <person name="Saif S."/>
            <person name="Shea T."/>
            <person name="Sisk P."/>
            <person name="Sykes S."/>
            <person name="Wortman J."/>
            <person name="Nusbaum C."/>
            <person name="Birren B."/>
        </authorList>
    </citation>
    <scope>NUCLEOTIDE SEQUENCE [LARGE SCALE GENOMIC DNA]</scope>
    <source>
        <strain evidence="1 2">VD021</strain>
    </source>
</reference>
<evidence type="ECO:0000313" key="2">
    <source>
        <dbReference type="Proteomes" id="UP000014040"/>
    </source>
</evidence>
<proteinExistence type="predicted"/>
<comment type="caution">
    <text evidence="1">The sequence shown here is derived from an EMBL/GenBank/DDBJ whole genome shotgun (WGS) entry which is preliminary data.</text>
</comment>
<name>R8HEI6_BACCE</name>
<sequence length="35" mass="4144">MKLSVYELIEIVKEMDLQTFGEIIELCSEYSCKEE</sequence>
<gene>
    <name evidence="1" type="ORF">IIC_04446</name>
</gene>
<protein>
    <submittedName>
        <fullName evidence="1">Uncharacterized protein</fullName>
    </submittedName>
</protein>